<reference evidence="3" key="1">
    <citation type="submission" date="2017-10" db="EMBL/GenBank/DDBJ databases">
        <title>Rapid genome shrinkage in a self-fertile nematode reveals novel sperm competition proteins.</title>
        <authorList>
            <person name="Yin D."/>
            <person name="Schwarz E.M."/>
            <person name="Thomas C.G."/>
            <person name="Felde R.L."/>
            <person name="Korf I.F."/>
            <person name="Cutter A.D."/>
            <person name="Schartner C.M."/>
            <person name="Ralston E.J."/>
            <person name="Meyer B.J."/>
            <person name="Haag E.S."/>
        </authorList>
    </citation>
    <scope>NUCLEOTIDE SEQUENCE [LARGE SCALE GENOMIC DNA]</scope>
    <source>
        <strain evidence="3">JU1422</strain>
    </source>
</reference>
<dbReference type="Proteomes" id="UP000230233">
    <property type="component" value="Chromosome X"/>
</dbReference>
<organism evidence="2 3">
    <name type="scientific">Caenorhabditis nigoni</name>
    <dbReference type="NCBI Taxonomy" id="1611254"/>
    <lineage>
        <taxon>Eukaryota</taxon>
        <taxon>Metazoa</taxon>
        <taxon>Ecdysozoa</taxon>
        <taxon>Nematoda</taxon>
        <taxon>Chromadorea</taxon>
        <taxon>Rhabditida</taxon>
        <taxon>Rhabditina</taxon>
        <taxon>Rhabditomorpha</taxon>
        <taxon>Rhabditoidea</taxon>
        <taxon>Rhabditidae</taxon>
        <taxon>Peloderinae</taxon>
        <taxon>Caenorhabditis</taxon>
    </lineage>
</organism>
<accession>A0A2G5SZW0</accession>
<keyword evidence="3" id="KW-1185">Reference proteome</keyword>
<evidence type="ECO:0000256" key="1">
    <source>
        <dbReference type="SAM" id="MobiDB-lite"/>
    </source>
</evidence>
<comment type="caution">
    <text evidence="2">The sequence shown here is derived from an EMBL/GenBank/DDBJ whole genome shotgun (WGS) entry which is preliminary data.</text>
</comment>
<dbReference type="AlphaFoldDB" id="A0A2G5SZW0"/>
<evidence type="ECO:0000313" key="3">
    <source>
        <dbReference type="Proteomes" id="UP000230233"/>
    </source>
</evidence>
<evidence type="ECO:0000313" key="2">
    <source>
        <dbReference type="EMBL" id="PIC20386.1"/>
    </source>
</evidence>
<protein>
    <submittedName>
        <fullName evidence="2">Uncharacterized protein</fullName>
    </submittedName>
</protein>
<sequence length="116" mass="12724">MGCIVKVAKFPSFESSGERQEAEQTEEKKPWSIWEFFHFCSNCHPEETTVEVIAPSPAPASAPATDPAVPNAQKAPVVNQPPIEEGNGGDTQSVQANFLILKKMYANRVVFKAHII</sequence>
<proteinExistence type="predicted"/>
<feature type="region of interest" description="Disordered" evidence="1">
    <location>
        <begin position="56"/>
        <end position="90"/>
    </location>
</feature>
<gene>
    <name evidence="2" type="primary">Cnig_chr_X.g25607</name>
    <name evidence="2" type="ORF">B9Z55_025607</name>
</gene>
<feature type="compositionally biased region" description="Low complexity" evidence="1">
    <location>
        <begin position="59"/>
        <end position="70"/>
    </location>
</feature>
<name>A0A2G5SZW0_9PELO</name>
<dbReference type="EMBL" id="PDUG01000006">
    <property type="protein sequence ID" value="PIC20386.1"/>
    <property type="molecule type" value="Genomic_DNA"/>
</dbReference>